<dbReference type="GO" id="GO:0007165">
    <property type="term" value="P:signal transduction"/>
    <property type="evidence" value="ECO:0007669"/>
    <property type="project" value="InterPro"/>
</dbReference>
<protein>
    <submittedName>
        <fullName evidence="2">Uncharacterized protein</fullName>
    </submittedName>
</protein>
<feature type="region of interest" description="Disordered" evidence="1">
    <location>
        <begin position="23"/>
        <end position="90"/>
    </location>
</feature>
<feature type="compositionally biased region" description="Acidic residues" evidence="1">
    <location>
        <begin position="61"/>
        <end position="79"/>
    </location>
</feature>
<evidence type="ECO:0000313" key="3">
    <source>
        <dbReference type="Proteomes" id="UP001159641"/>
    </source>
</evidence>
<dbReference type="EMBL" id="JAIQCJ010002084">
    <property type="protein sequence ID" value="KAJ8783459.1"/>
    <property type="molecule type" value="Genomic_DNA"/>
</dbReference>
<feature type="region of interest" description="Disordered" evidence="1">
    <location>
        <begin position="179"/>
        <end position="222"/>
    </location>
</feature>
<feature type="compositionally biased region" description="Polar residues" evidence="1">
    <location>
        <begin position="294"/>
        <end position="307"/>
    </location>
</feature>
<feature type="region of interest" description="Disordered" evidence="1">
    <location>
        <begin position="378"/>
        <end position="420"/>
    </location>
</feature>
<organism evidence="2 3">
    <name type="scientific">Eschrichtius robustus</name>
    <name type="common">California gray whale</name>
    <name type="synonym">Eschrichtius gibbosus</name>
    <dbReference type="NCBI Taxonomy" id="9764"/>
    <lineage>
        <taxon>Eukaryota</taxon>
        <taxon>Metazoa</taxon>
        <taxon>Chordata</taxon>
        <taxon>Craniata</taxon>
        <taxon>Vertebrata</taxon>
        <taxon>Euteleostomi</taxon>
        <taxon>Mammalia</taxon>
        <taxon>Eutheria</taxon>
        <taxon>Laurasiatheria</taxon>
        <taxon>Artiodactyla</taxon>
        <taxon>Whippomorpha</taxon>
        <taxon>Cetacea</taxon>
        <taxon>Mysticeti</taxon>
        <taxon>Eschrichtiidae</taxon>
        <taxon>Eschrichtius</taxon>
    </lineage>
</organism>
<gene>
    <name evidence="2" type="ORF">J1605_009164</name>
</gene>
<name>A0AB34GVE6_ESCRO</name>
<reference evidence="2 3" key="1">
    <citation type="submission" date="2022-11" db="EMBL/GenBank/DDBJ databases">
        <title>Whole genome sequence of Eschrichtius robustus ER-17-0199.</title>
        <authorList>
            <person name="Bruniche-Olsen A."/>
            <person name="Black A.N."/>
            <person name="Fields C.J."/>
            <person name="Walden K."/>
            <person name="Dewoody J.A."/>
        </authorList>
    </citation>
    <scope>NUCLEOTIDE SEQUENCE [LARGE SCALE GENOMIC DNA]</scope>
    <source>
        <strain evidence="2">ER-17-0199</strain>
        <tissue evidence="2">Blubber</tissue>
    </source>
</reference>
<feature type="region of interest" description="Disordered" evidence="1">
    <location>
        <begin position="281"/>
        <end position="307"/>
    </location>
</feature>
<evidence type="ECO:0000313" key="2">
    <source>
        <dbReference type="EMBL" id="KAJ8783459.1"/>
    </source>
</evidence>
<feature type="compositionally biased region" description="Low complexity" evidence="1">
    <location>
        <begin position="32"/>
        <end position="42"/>
    </location>
</feature>
<proteinExistence type="predicted"/>
<dbReference type="GO" id="GO:0017124">
    <property type="term" value="F:SH3 domain binding"/>
    <property type="evidence" value="ECO:0007669"/>
    <property type="project" value="TreeGrafter"/>
</dbReference>
<evidence type="ECO:0000256" key="1">
    <source>
        <dbReference type="SAM" id="MobiDB-lite"/>
    </source>
</evidence>
<dbReference type="PANTHER" id="PTHR15126:SF4">
    <property type="entry name" value="SH3 DOMAIN-BINDING PROTEIN 2"/>
    <property type="match status" value="1"/>
</dbReference>
<sequence>MPAEGLTDPQSWMALLRREIGHFHEKKELPPDASDSSSDTDSFYGAIERPVDISLSPYPTDNEDYEHDDEDDSYMEPDCPEPGKPEGRRGGRWAWAALGVENRTGAWSRGPPLPRAGGVSLGTALGGLRPDRLHLGPRFCSFSPSIGRNRAEEAGSAHLPSDLLQLAWEGEGRCRDGALGAGKGDRLAPGIPGKRRDGGGGEGHASVLPSVPSLTIPSTPSAPPPAPLVLADFIMAGDSLFLGLLSSHLVFCPLNSSWPPLSCASLTCTWDQPSSLPLAPSLWGPSSHRPSAHQDLQASTEPTSDPCPSSGLCALARPLRSLISWACDRSPGEALPPSAPALAGESPRRPYSHPHLGPPGAQCPCTPACALPAPLPERLSSGFPPQRPRVALGPGPPPCLHLPRQPQTPRAPGPLPPSPVLPGVPTRTTPGLRLGPLLSCRSWATASVIDRLLTPDISSQGLSSELWAWAPGVHSTSPRCLTALSTCQEQTQPPASPSLLLPFLLTSVIGNPSRPS</sequence>
<keyword evidence="3" id="KW-1185">Reference proteome</keyword>
<comment type="caution">
    <text evidence="2">The sequence shown here is derived from an EMBL/GenBank/DDBJ whole genome shotgun (WGS) entry which is preliminary data.</text>
</comment>
<dbReference type="Proteomes" id="UP001159641">
    <property type="component" value="Unassembled WGS sequence"/>
</dbReference>
<dbReference type="InterPro" id="IPR035848">
    <property type="entry name" value="SH3BP2"/>
</dbReference>
<dbReference type="AlphaFoldDB" id="A0AB34GVE6"/>
<feature type="region of interest" description="Disordered" evidence="1">
    <location>
        <begin position="334"/>
        <end position="355"/>
    </location>
</feature>
<dbReference type="PANTHER" id="PTHR15126">
    <property type="entry name" value="SH3-BINDING"/>
    <property type="match status" value="1"/>
</dbReference>
<accession>A0AB34GVE6</accession>
<feature type="compositionally biased region" description="Pro residues" evidence="1">
    <location>
        <begin position="409"/>
        <end position="420"/>
    </location>
</feature>